<feature type="transmembrane region" description="Helical" evidence="1">
    <location>
        <begin position="24"/>
        <end position="48"/>
    </location>
</feature>
<feature type="domain" description="DUF1206" evidence="2">
    <location>
        <begin position="31"/>
        <end position="98"/>
    </location>
</feature>
<evidence type="ECO:0000313" key="3">
    <source>
        <dbReference type="EMBL" id="GGL74204.1"/>
    </source>
</evidence>
<accession>A0A917SFT0</accession>
<keyword evidence="1" id="KW-0812">Transmembrane</keyword>
<feature type="transmembrane region" description="Helical" evidence="1">
    <location>
        <begin position="76"/>
        <end position="95"/>
    </location>
</feature>
<dbReference type="Proteomes" id="UP000613840">
    <property type="component" value="Unassembled WGS sequence"/>
</dbReference>
<keyword evidence="1" id="KW-1133">Transmembrane helix</keyword>
<feature type="transmembrane region" description="Helical" evidence="1">
    <location>
        <begin position="202"/>
        <end position="223"/>
    </location>
</feature>
<evidence type="ECO:0000256" key="1">
    <source>
        <dbReference type="SAM" id="Phobius"/>
    </source>
</evidence>
<proteinExistence type="predicted"/>
<sequence length="272" mass="28276">MDASAHQAARKVDRATAEAGHSQAVAVLVAVGLIAYGIVHLTIAWVALQVAWGSASNSASQQGAIAELASTPVGPLLLWVLAVGFFALLLWRLMLAARGFSWLPRRRRTRKRIGSLGQAVVYGYLGVTSLKFAIGTGSSSSRSKTITGQLMDNTAGRILLVVVAAGVVAVGIGLIVKGIRASFTTELEGGGRALVRLGQIGYIAKGIAFLIVGCLLALATIRHHPGQAGGLDAAVHAIKNQPYGPVLLTVLAAGIACFGVYCFGWARRARTS</sequence>
<name>A0A917SFT0_9ACTN</name>
<feature type="transmembrane region" description="Helical" evidence="1">
    <location>
        <begin position="154"/>
        <end position="176"/>
    </location>
</feature>
<comment type="caution">
    <text evidence="3">The sequence shown here is derived from an EMBL/GenBank/DDBJ whole genome shotgun (WGS) entry which is preliminary data.</text>
</comment>
<feature type="domain" description="DUF1206" evidence="2">
    <location>
        <begin position="200"/>
        <end position="268"/>
    </location>
</feature>
<dbReference type="EMBL" id="BMMZ01000010">
    <property type="protein sequence ID" value="GGL74204.1"/>
    <property type="molecule type" value="Genomic_DNA"/>
</dbReference>
<organism evidence="3 4">
    <name type="scientific">Microlunatus endophyticus</name>
    <dbReference type="NCBI Taxonomy" id="1716077"/>
    <lineage>
        <taxon>Bacteria</taxon>
        <taxon>Bacillati</taxon>
        <taxon>Actinomycetota</taxon>
        <taxon>Actinomycetes</taxon>
        <taxon>Propionibacteriales</taxon>
        <taxon>Propionibacteriaceae</taxon>
        <taxon>Microlunatus</taxon>
    </lineage>
</organism>
<reference evidence="3" key="2">
    <citation type="submission" date="2020-09" db="EMBL/GenBank/DDBJ databases">
        <authorList>
            <person name="Sun Q."/>
            <person name="Zhou Y."/>
        </authorList>
    </citation>
    <scope>NUCLEOTIDE SEQUENCE</scope>
    <source>
        <strain evidence="3">CGMCC 4.7306</strain>
    </source>
</reference>
<gene>
    <name evidence="3" type="ORF">GCM10011575_35540</name>
</gene>
<evidence type="ECO:0000313" key="4">
    <source>
        <dbReference type="Proteomes" id="UP000613840"/>
    </source>
</evidence>
<reference evidence="3" key="1">
    <citation type="journal article" date="2014" name="Int. J. Syst. Evol. Microbiol.">
        <title>Complete genome sequence of Corynebacterium casei LMG S-19264T (=DSM 44701T), isolated from a smear-ripened cheese.</title>
        <authorList>
            <consortium name="US DOE Joint Genome Institute (JGI-PGF)"/>
            <person name="Walter F."/>
            <person name="Albersmeier A."/>
            <person name="Kalinowski J."/>
            <person name="Ruckert C."/>
        </authorList>
    </citation>
    <scope>NUCLEOTIDE SEQUENCE</scope>
    <source>
        <strain evidence="3">CGMCC 4.7306</strain>
    </source>
</reference>
<keyword evidence="1" id="KW-0472">Membrane</keyword>
<dbReference type="InterPro" id="IPR009597">
    <property type="entry name" value="DUF1206"/>
</dbReference>
<feature type="transmembrane region" description="Helical" evidence="1">
    <location>
        <begin position="116"/>
        <end position="134"/>
    </location>
</feature>
<protein>
    <recommendedName>
        <fullName evidence="2">DUF1206 domain-containing protein</fullName>
    </recommendedName>
</protein>
<feature type="transmembrane region" description="Helical" evidence="1">
    <location>
        <begin position="243"/>
        <end position="266"/>
    </location>
</feature>
<dbReference type="AlphaFoldDB" id="A0A917SFT0"/>
<evidence type="ECO:0000259" key="2">
    <source>
        <dbReference type="Pfam" id="PF06724"/>
    </source>
</evidence>
<dbReference type="Pfam" id="PF06724">
    <property type="entry name" value="DUF1206"/>
    <property type="match status" value="3"/>
</dbReference>
<dbReference type="RefSeq" id="WP_188896725.1">
    <property type="nucleotide sequence ID" value="NZ_BMMZ01000010.1"/>
</dbReference>
<keyword evidence="4" id="KW-1185">Reference proteome</keyword>
<feature type="domain" description="DUF1206" evidence="2">
    <location>
        <begin position="113"/>
        <end position="180"/>
    </location>
</feature>